<proteinExistence type="predicted"/>
<dbReference type="InterPro" id="IPR027417">
    <property type="entry name" value="P-loop_NTPase"/>
</dbReference>
<name>A0ABW5D7F0_9BACT</name>
<dbReference type="EMBL" id="JBHUIT010000017">
    <property type="protein sequence ID" value="MFD2256957.1"/>
    <property type="molecule type" value="Genomic_DNA"/>
</dbReference>
<dbReference type="Gene3D" id="3.90.320.10">
    <property type="match status" value="1"/>
</dbReference>
<evidence type="ECO:0000313" key="2">
    <source>
        <dbReference type="EMBL" id="MFD2256957.1"/>
    </source>
</evidence>
<reference evidence="3" key="1">
    <citation type="journal article" date="2019" name="Int. J. Syst. Evol. Microbiol.">
        <title>The Global Catalogue of Microorganisms (GCM) 10K type strain sequencing project: providing services to taxonomists for standard genome sequencing and annotation.</title>
        <authorList>
            <consortium name="The Broad Institute Genomics Platform"/>
            <consortium name="The Broad Institute Genome Sequencing Center for Infectious Disease"/>
            <person name="Wu L."/>
            <person name="Ma J."/>
        </authorList>
    </citation>
    <scope>NUCLEOTIDE SEQUENCE [LARGE SCALE GENOMIC DNA]</scope>
    <source>
        <strain evidence="3">CGMCC 4.7106</strain>
    </source>
</reference>
<gene>
    <name evidence="2" type="ORF">ACFSSA_09735</name>
</gene>
<dbReference type="Pfam" id="PF12705">
    <property type="entry name" value="PDDEXK_1"/>
    <property type="match status" value="1"/>
</dbReference>
<organism evidence="2 3">
    <name type="scientific">Luteolibacter algae</name>
    <dbReference type="NCBI Taxonomy" id="454151"/>
    <lineage>
        <taxon>Bacteria</taxon>
        <taxon>Pseudomonadati</taxon>
        <taxon>Verrucomicrobiota</taxon>
        <taxon>Verrucomicrobiia</taxon>
        <taxon>Verrucomicrobiales</taxon>
        <taxon>Verrucomicrobiaceae</taxon>
        <taxon>Luteolibacter</taxon>
    </lineage>
</organism>
<protein>
    <submittedName>
        <fullName evidence="2">PD-(D/E)XK nuclease family protein</fullName>
    </submittedName>
</protein>
<dbReference type="SUPFAM" id="SSF52980">
    <property type="entry name" value="Restriction endonuclease-like"/>
    <property type="match status" value="1"/>
</dbReference>
<dbReference type="InterPro" id="IPR038726">
    <property type="entry name" value="PDDEXK_AddAB-type"/>
</dbReference>
<dbReference type="InterPro" id="IPR011335">
    <property type="entry name" value="Restrct_endonuc-II-like"/>
</dbReference>
<dbReference type="Proteomes" id="UP001597375">
    <property type="component" value="Unassembled WGS sequence"/>
</dbReference>
<feature type="domain" description="PD-(D/E)XK endonuclease-like" evidence="1">
    <location>
        <begin position="564"/>
        <end position="724"/>
    </location>
</feature>
<dbReference type="InterPro" id="IPR011604">
    <property type="entry name" value="PDDEXK-like_dom_sf"/>
</dbReference>
<sequence>MLREALAESATAILAPNVTTPGALLHLTEPTIAPSWIERIAWIEVLESISPDEWKAYAALFPSPPTTKDWAESLAGEIVSLRTTLQDHLHNLFTASKFLADTPEADRWESLSRLENLAEKRLASWGFTSRSTALRTEFHLPTHFSKIILAGITEMPPCLTKALESYEGEVLSLIAAPSDEQDHFSELGLPLSSWADRDLPSSPQVAILADPNTQAEAAFQAVANIAACSSKIALGSADDQTGTLLAKIFTENGWNAFHPASSQPPQALVRWLHAWKNWLAKPDSRNLATLLTLPECSSIICGKRAQKLQTLNKIRDKHPAVEPPALLNLLAKMDQPECAELHATVSGLLTQRQAFLGNDFPSALETHLKALDIRDESSRHTLSYIGDFLLPASPIFAKLNRSHVFWLQLLLSELPINPAQPPTDRVIDVQGWLELLFEPGEHLVICGMNETLVPSRSGGEPWLSEKIRQTLQLNTDADRHARDAYLLHAMLRMRETRGTVHLFCCKNGLGGETFLPSRLLLQVPRERLVSSVKNLFREIEPPESDLIWTRDWKWQAPSAATRQRISITALKDYLSCPFRFYLKHLVRMSLPEPDRREMNARDFGSMAHSALEIWAKDPDARQLTDAGKISAYLAGTIDDIILRDFGRKPPLAIRIQAQSILQRLKWFANQQAISSAEGWEIIHVERKISIPSGEFLLSGIIDRVDRHRKTGQLRVIDYKTGDVKSIESEHRQKVTARTKRPVHIPEDAPAYQNGIDSKGKSVDFLWKNLQLPLYALAESIDSGGQLPIPCYVHLGKTEDNVKFTTWDSFSEDDLESARACADWIIGSIANNHFWPPADKVKYDDFALLSQNRPFIEAFREI</sequence>
<keyword evidence="3" id="KW-1185">Reference proteome</keyword>
<accession>A0ABW5D7F0</accession>
<comment type="caution">
    <text evidence="2">The sequence shown here is derived from an EMBL/GenBank/DDBJ whole genome shotgun (WGS) entry which is preliminary data.</text>
</comment>
<evidence type="ECO:0000259" key="1">
    <source>
        <dbReference type="Pfam" id="PF12705"/>
    </source>
</evidence>
<evidence type="ECO:0000313" key="3">
    <source>
        <dbReference type="Proteomes" id="UP001597375"/>
    </source>
</evidence>
<dbReference type="SUPFAM" id="SSF52540">
    <property type="entry name" value="P-loop containing nucleoside triphosphate hydrolases"/>
    <property type="match status" value="1"/>
</dbReference>